<dbReference type="Pfam" id="PF00072">
    <property type="entry name" value="Response_reg"/>
    <property type="match status" value="1"/>
</dbReference>
<keyword evidence="10 17" id="KW-1133">Transmembrane helix</keyword>
<feature type="transmembrane region" description="Helical" evidence="17">
    <location>
        <begin position="16"/>
        <end position="39"/>
    </location>
</feature>
<feature type="domain" description="Response regulatory" evidence="19">
    <location>
        <begin position="1463"/>
        <end position="1582"/>
    </location>
</feature>
<dbReference type="InterPro" id="IPR029016">
    <property type="entry name" value="GAF-like_dom_sf"/>
</dbReference>
<evidence type="ECO:0000313" key="24">
    <source>
        <dbReference type="Proteomes" id="UP000198816"/>
    </source>
</evidence>
<reference evidence="24" key="1">
    <citation type="submission" date="2016-10" db="EMBL/GenBank/DDBJ databases">
        <authorList>
            <person name="Varghese N."/>
            <person name="Submissions S."/>
        </authorList>
    </citation>
    <scope>NUCLEOTIDE SEQUENCE [LARGE SCALE GENOMIC DNA]</scope>
    <source>
        <strain evidence="24">DSM 217</strain>
    </source>
</reference>
<dbReference type="FunFam" id="3.30.565.10:FF:000010">
    <property type="entry name" value="Sensor histidine kinase RcsC"/>
    <property type="match status" value="1"/>
</dbReference>
<dbReference type="InterPro" id="IPR003594">
    <property type="entry name" value="HATPase_dom"/>
</dbReference>
<dbReference type="SUPFAM" id="SSF55874">
    <property type="entry name" value="ATPase domain of HSP90 chaperone/DNA topoisomerase II/histidine kinase"/>
    <property type="match status" value="1"/>
</dbReference>
<dbReference type="InterPro" id="IPR011006">
    <property type="entry name" value="CheY-like_superfamily"/>
</dbReference>
<dbReference type="InterPro" id="IPR000014">
    <property type="entry name" value="PAS"/>
</dbReference>
<dbReference type="InterPro" id="IPR042240">
    <property type="entry name" value="CHASE_sf"/>
</dbReference>
<dbReference type="Gene3D" id="1.10.287.130">
    <property type="match status" value="1"/>
</dbReference>
<evidence type="ECO:0000256" key="12">
    <source>
        <dbReference type="ARBA" id="ARBA00023136"/>
    </source>
</evidence>
<keyword evidence="12 17" id="KW-0472">Membrane</keyword>
<proteinExistence type="predicted"/>
<evidence type="ECO:0000259" key="19">
    <source>
        <dbReference type="PROSITE" id="PS50110"/>
    </source>
</evidence>
<dbReference type="STRING" id="1058.SAMN05421783_108125"/>
<accession>A0A1H2WBD9</accession>
<comment type="catalytic activity">
    <reaction evidence="1">
        <text>ATP + protein L-histidine = ADP + protein N-phospho-L-histidine.</text>
        <dbReference type="EC" id="2.7.13.3"/>
    </reaction>
</comment>
<dbReference type="InterPro" id="IPR006189">
    <property type="entry name" value="CHASE_dom"/>
</dbReference>
<dbReference type="SMART" id="SM00086">
    <property type="entry name" value="PAC"/>
    <property type="match status" value="2"/>
</dbReference>
<dbReference type="InterPro" id="IPR003018">
    <property type="entry name" value="GAF"/>
</dbReference>
<keyword evidence="7" id="KW-0547">Nucleotide-binding</keyword>
<dbReference type="CDD" id="cd00130">
    <property type="entry name" value="PAS"/>
    <property type="match status" value="2"/>
</dbReference>
<dbReference type="Pfam" id="PF08447">
    <property type="entry name" value="PAS_3"/>
    <property type="match status" value="1"/>
</dbReference>
<evidence type="ECO:0000256" key="11">
    <source>
        <dbReference type="ARBA" id="ARBA00023012"/>
    </source>
</evidence>
<feature type="domain" description="PAC" evidence="21">
    <location>
        <begin position="787"/>
        <end position="839"/>
    </location>
</feature>
<keyword evidence="24" id="KW-1185">Reference proteome</keyword>
<dbReference type="GO" id="GO:0005524">
    <property type="term" value="F:ATP binding"/>
    <property type="evidence" value="ECO:0007669"/>
    <property type="project" value="UniProtKB-KW"/>
</dbReference>
<feature type="compositionally biased region" description="Basic and acidic residues" evidence="16">
    <location>
        <begin position="1426"/>
        <end position="1446"/>
    </location>
</feature>
<comment type="subunit">
    <text evidence="13">At low DSF concentrations, interacts with RpfF.</text>
</comment>
<dbReference type="InterPro" id="IPR005467">
    <property type="entry name" value="His_kinase_dom"/>
</dbReference>
<feature type="domain" description="Response regulatory" evidence="19">
    <location>
        <begin position="1300"/>
        <end position="1420"/>
    </location>
</feature>
<dbReference type="Gene3D" id="3.40.50.2300">
    <property type="match status" value="2"/>
</dbReference>
<dbReference type="Pfam" id="PF00512">
    <property type="entry name" value="HisKA"/>
    <property type="match status" value="1"/>
</dbReference>
<feature type="transmembrane region" description="Helical" evidence="17">
    <location>
        <begin position="196"/>
        <end position="220"/>
    </location>
</feature>
<dbReference type="Gene3D" id="3.30.450.350">
    <property type="entry name" value="CHASE domain"/>
    <property type="match status" value="1"/>
</dbReference>
<dbReference type="SMART" id="SM00065">
    <property type="entry name" value="GAF"/>
    <property type="match status" value="1"/>
</dbReference>
<keyword evidence="5" id="KW-0808">Transferase</keyword>
<dbReference type="EC" id="2.7.13.3" evidence="3"/>
<dbReference type="GO" id="GO:0000155">
    <property type="term" value="F:phosphorelay sensor kinase activity"/>
    <property type="evidence" value="ECO:0007669"/>
    <property type="project" value="InterPro"/>
</dbReference>
<evidence type="ECO:0000256" key="15">
    <source>
        <dbReference type="PROSITE-ProRule" id="PRU00169"/>
    </source>
</evidence>
<keyword evidence="8" id="KW-0418">Kinase</keyword>
<dbReference type="InterPro" id="IPR013767">
    <property type="entry name" value="PAS_fold"/>
</dbReference>
<evidence type="ECO:0000259" key="20">
    <source>
        <dbReference type="PROSITE" id="PS50112"/>
    </source>
</evidence>
<dbReference type="InterPro" id="IPR001610">
    <property type="entry name" value="PAC"/>
</dbReference>
<dbReference type="FunFam" id="1.10.287.130:FF:000002">
    <property type="entry name" value="Two-component osmosensing histidine kinase"/>
    <property type="match status" value="1"/>
</dbReference>
<dbReference type="RefSeq" id="WP_093031193.1">
    <property type="nucleotide sequence ID" value="NZ_FNNZ01000008.1"/>
</dbReference>
<evidence type="ECO:0000256" key="14">
    <source>
        <dbReference type="ARBA" id="ARBA00068150"/>
    </source>
</evidence>
<keyword evidence="9" id="KW-0067">ATP-binding</keyword>
<evidence type="ECO:0000256" key="5">
    <source>
        <dbReference type="ARBA" id="ARBA00022679"/>
    </source>
</evidence>
<sequence>MTNPVVSPKAVSPKSASAVVSTAGLFALLLVAGTLFVGWQVSRTDREMREDLLVQARIMAQAVPVERIAALSGNPDDLTADVYLRLKHQFAAVMTAKPTWRFLYLMGRRADGAIFFFLDSEPAGSPDESPAGQVYEDAAEPDHLAFDGAEPIVYGPFTDAWGTWVSALVPILDPGTDAVIAVLGVDIDAGDWQRRLVHAGAVPALFVLTLALILLGGSAALARRRRLSAEQQVRRRHLEAALAALIGLTLTAVATWSAHRIEARNREDAFEQLAASQTARVADELGGVRDFALEGLARFLEGAQRIDQETFLGYSGFLTLDHAIAAWVWAPVVAAADRAAFDPDGTRIHELDAEGRRIPAGERDVYYPVAAVVSESAHGRLAGLDLGADPVLRAALAEAARSGLMTGSDPVDLNRFGGPGREMLVFRPFEHVGQPDREHGFAAAVIDFDRILLRSSGAARRADASVLILDLYQLRAGEAPERLASTAAADHDGLAPTLATDRDLAASLFRPLLVSGQAYAIVASEGPEFSSVYARRGTGVVGFSGLLLTLALSWLIGTYSNRRRVLERTVLERTRELEEGKGRLEATLRSIGDAVISTDAAGRVTSLNRVAETLTGWPMGDALGRPITEVFRIVHARTRSEAENPVFRALAEGVVVGLADQSVLVDRQGIDRQIADSCAPIGGADGAILGAVLVFRDVTEESLIREQLESSREQYALAIRGSNDGIWDWDLEGGSVFLSPRWKEQIGYPDTELPSSTDAFYARLHPEDAAVFAACLDGYIQGERPTFEAEYRLRHRDGSYRWMLARGEAVRDAHGVPYRLAGSQTDITARKLAEEDLARSSRLQMIIMTLAMEFVNVPLDRLDEQINRALARIGDFANIDRAYLFRYDFAAGVMSNTHEWCAPGVTPEIDNLRALRCDLLPEFVEPHRAGQPLHVPLVSDLPAEGHLRQVLEPQGIKTLITLPLMNGEVCFGFVGFDAVREAREWTRMERSLLSVFAELMQNAETRKEAEEGLRAANAELRAANVRAREMAVKAELANVAKSEFLANMSHEIRTPMNGVIGMTGLLLDTDLDATQRHFAEIVRGSAESLLSIINDILDFSKIEANKLDLEILDFDLYRLLDDFAASMAIHAEAKGLQFVCALDPAVPALLRGDPGRLRQVLNNLAGNAIKFTRHGEVVIDVRRLDAVQPEPEPAPAPAPSAGTDLVLLFTVRDTGVGIAPEKRDLLFRKFSQIDASTTREFGGTGLGLAISKQLAELMGGEVGVRSEPGQGSEFWFTARLGLPVAAQTSTNAPAELAGVRALVIEDHAAQRDMLIARLRAAKMRVEGASDACAGLLRIDSARREGDPFLIAILDEKMTDGERNLAEAIRSDPERARTRLVLMVAPGRADSLPTVPGTTNPTRLAKPIRHLDLLERLAGVLAGPAREGSDRTDTPPDHMAADPKAPDRAATGVTSSGSARLQGLVLVAEDSPVNQTVALGLLKRLGLRADAVGNGLEAIEALSTIPYDLVLMDVQMPVMDGLEATRRIRDAASPVLDRRIPVIAMTANAMQGDREVCLQAGMDDYVAKPVKSEALAEALARWLPRTAETASSDALAERAPVDPERG</sequence>
<dbReference type="NCBIfam" id="TIGR00229">
    <property type="entry name" value="sensory_box"/>
    <property type="match status" value="2"/>
</dbReference>
<evidence type="ECO:0000259" key="21">
    <source>
        <dbReference type="PROSITE" id="PS50113"/>
    </source>
</evidence>
<feature type="domain" description="CHASE" evidence="22">
    <location>
        <begin position="359"/>
        <end position="452"/>
    </location>
</feature>
<evidence type="ECO:0000259" key="22">
    <source>
        <dbReference type="PROSITE" id="PS50839"/>
    </source>
</evidence>
<dbReference type="Gene3D" id="3.30.565.10">
    <property type="entry name" value="Histidine kinase-like ATPase, C-terminal domain"/>
    <property type="match status" value="1"/>
</dbReference>
<dbReference type="InterPro" id="IPR036097">
    <property type="entry name" value="HisK_dim/P_sf"/>
</dbReference>
<feature type="domain" description="PAS" evidence="20">
    <location>
        <begin position="580"/>
        <end position="653"/>
    </location>
</feature>
<name>A0A1H2WBD9_THIRO</name>
<dbReference type="OrthoDB" id="9810730at2"/>
<dbReference type="SUPFAM" id="SSF55781">
    <property type="entry name" value="GAF domain-like"/>
    <property type="match status" value="1"/>
</dbReference>
<evidence type="ECO:0000256" key="2">
    <source>
        <dbReference type="ARBA" id="ARBA00004370"/>
    </source>
</evidence>
<evidence type="ECO:0000256" key="16">
    <source>
        <dbReference type="SAM" id="MobiDB-lite"/>
    </source>
</evidence>
<dbReference type="Pfam" id="PF00989">
    <property type="entry name" value="PAS"/>
    <property type="match status" value="1"/>
</dbReference>
<feature type="modified residue" description="4-aspartylphosphate" evidence="15">
    <location>
        <position position="1512"/>
    </location>
</feature>
<evidence type="ECO:0000256" key="3">
    <source>
        <dbReference type="ARBA" id="ARBA00012438"/>
    </source>
</evidence>
<gene>
    <name evidence="23" type="ORF">SAMN05421783_108125</name>
</gene>
<dbReference type="PANTHER" id="PTHR45339:SF1">
    <property type="entry name" value="HYBRID SIGNAL TRANSDUCTION HISTIDINE KINASE J"/>
    <property type="match status" value="1"/>
</dbReference>
<dbReference type="InterPro" id="IPR001789">
    <property type="entry name" value="Sig_transdc_resp-reg_receiver"/>
</dbReference>
<dbReference type="SUPFAM" id="SSF55785">
    <property type="entry name" value="PYP-like sensor domain (PAS domain)"/>
    <property type="match status" value="2"/>
</dbReference>
<keyword evidence="11" id="KW-0902">Two-component regulatory system</keyword>
<feature type="region of interest" description="Disordered" evidence="16">
    <location>
        <begin position="1421"/>
        <end position="1453"/>
    </location>
</feature>
<dbReference type="SMART" id="SM00388">
    <property type="entry name" value="HisKA"/>
    <property type="match status" value="1"/>
</dbReference>
<dbReference type="GO" id="GO:0016020">
    <property type="term" value="C:membrane"/>
    <property type="evidence" value="ECO:0007669"/>
    <property type="project" value="UniProtKB-SubCell"/>
</dbReference>
<evidence type="ECO:0000259" key="18">
    <source>
        <dbReference type="PROSITE" id="PS50109"/>
    </source>
</evidence>
<feature type="region of interest" description="Disordered" evidence="16">
    <location>
        <begin position="1585"/>
        <end position="1605"/>
    </location>
</feature>
<evidence type="ECO:0000256" key="9">
    <source>
        <dbReference type="ARBA" id="ARBA00022840"/>
    </source>
</evidence>
<dbReference type="GO" id="GO:0006355">
    <property type="term" value="P:regulation of DNA-templated transcription"/>
    <property type="evidence" value="ECO:0007669"/>
    <property type="project" value="InterPro"/>
</dbReference>
<dbReference type="PRINTS" id="PR00344">
    <property type="entry name" value="BCTRLSENSOR"/>
</dbReference>
<dbReference type="Proteomes" id="UP000198816">
    <property type="component" value="Unassembled WGS sequence"/>
</dbReference>
<feature type="modified residue" description="4-aspartylphosphate" evidence="15">
    <location>
        <position position="1354"/>
    </location>
</feature>
<evidence type="ECO:0000256" key="6">
    <source>
        <dbReference type="ARBA" id="ARBA00022692"/>
    </source>
</evidence>
<dbReference type="SUPFAM" id="SSF52172">
    <property type="entry name" value="CheY-like"/>
    <property type="match status" value="2"/>
</dbReference>
<feature type="domain" description="PAS" evidence="20">
    <location>
        <begin position="711"/>
        <end position="783"/>
    </location>
</feature>
<keyword evidence="6 17" id="KW-0812">Transmembrane</keyword>
<evidence type="ECO:0000256" key="8">
    <source>
        <dbReference type="ARBA" id="ARBA00022777"/>
    </source>
</evidence>
<evidence type="ECO:0000256" key="17">
    <source>
        <dbReference type="SAM" id="Phobius"/>
    </source>
</evidence>
<dbReference type="InterPro" id="IPR004358">
    <property type="entry name" value="Sig_transdc_His_kin-like_C"/>
</dbReference>
<dbReference type="PANTHER" id="PTHR45339">
    <property type="entry name" value="HYBRID SIGNAL TRANSDUCTION HISTIDINE KINASE J"/>
    <property type="match status" value="1"/>
</dbReference>
<dbReference type="CDD" id="cd00082">
    <property type="entry name" value="HisKA"/>
    <property type="match status" value="1"/>
</dbReference>
<dbReference type="Gene3D" id="3.30.450.20">
    <property type="entry name" value="PAS domain"/>
    <property type="match status" value="2"/>
</dbReference>
<dbReference type="SUPFAM" id="SSF47384">
    <property type="entry name" value="Homodimeric domain of signal transducing histidine kinase"/>
    <property type="match status" value="1"/>
</dbReference>
<dbReference type="Pfam" id="PF03924">
    <property type="entry name" value="CHASE"/>
    <property type="match status" value="1"/>
</dbReference>
<dbReference type="PROSITE" id="PS50112">
    <property type="entry name" value="PAS"/>
    <property type="match status" value="2"/>
</dbReference>
<dbReference type="PROSITE" id="PS50113">
    <property type="entry name" value="PAC"/>
    <property type="match status" value="1"/>
</dbReference>
<feature type="transmembrane region" description="Helical" evidence="17">
    <location>
        <begin position="240"/>
        <end position="258"/>
    </location>
</feature>
<dbReference type="PROSITE" id="PS50839">
    <property type="entry name" value="CHASE"/>
    <property type="match status" value="1"/>
</dbReference>
<evidence type="ECO:0000256" key="10">
    <source>
        <dbReference type="ARBA" id="ARBA00022989"/>
    </source>
</evidence>
<dbReference type="Pfam" id="PF01590">
    <property type="entry name" value="GAF"/>
    <property type="match status" value="1"/>
</dbReference>
<dbReference type="InterPro" id="IPR003661">
    <property type="entry name" value="HisK_dim/P_dom"/>
</dbReference>
<dbReference type="EMBL" id="FNNZ01000008">
    <property type="protein sequence ID" value="SDW77857.1"/>
    <property type="molecule type" value="Genomic_DNA"/>
</dbReference>
<dbReference type="PROSITE" id="PS50007">
    <property type="entry name" value="PIPLC_X_DOMAIN"/>
    <property type="match status" value="1"/>
</dbReference>
<evidence type="ECO:0000256" key="13">
    <source>
        <dbReference type="ARBA" id="ARBA00064003"/>
    </source>
</evidence>
<evidence type="ECO:0000313" key="23">
    <source>
        <dbReference type="EMBL" id="SDW77857.1"/>
    </source>
</evidence>
<evidence type="ECO:0000256" key="1">
    <source>
        <dbReference type="ARBA" id="ARBA00000085"/>
    </source>
</evidence>
<dbReference type="InterPro" id="IPR000700">
    <property type="entry name" value="PAS-assoc_C"/>
</dbReference>
<dbReference type="InterPro" id="IPR013655">
    <property type="entry name" value="PAS_fold_3"/>
</dbReference>
<dbReference type="PROSITE" id="PS50110">
    <property type="entry name" value="RESPONSE_REGULATORY"/>
    <property type="match status" value="2"/>
</dbReference>
<dbReference type="PROSITE" id="PS50109">
    <property type="entry name" value="HIS_KIN"/>
    <property type="match status" value="1"/>
</dbReference>
<dbReference type="InterPro" id="IPR035965">
    <property type="entry name" value="PAS-like_dom_sf"/>
</dbReference>
<evidence type="ECO:0000256" key="4">
    <source>
        <dbReference type="ARBA" id="ARBA00022553"/>
    </source>
</evidence>
<dbReference type="CDD" id="cd17546">
    <property type="entry name" value="REC_hyHK_CKI1_RcsC-like"/>
    <property type="match status" value="1"/>
</dbReference>
<dbReference type="CDD" id="cd16922">
    <property type="entry name" value="HATPase_EvgS-ArcB-TorS-like"/>
    <property type="match status" value="1"/>
</dbReference>
<feature type="compositionally biased region" description="Basic and acidic residues" evidence="16">
    <location>
        <begin position="1594"/>
        <end position="1605"/>
    </location>
</feature>
<keyword evidence="4 15" id="KW-0597">Phosphoprotein</keyword>
<dbReference type="SMART" id="SM01079">
    <property type="entry name" value="CHASE"/>
    <property type="match status" value="1"/>
</dbReference>
<protein>
    <recommendedName>
        <fullName evidence="14">Sensory/regulatory protein RpfC</fullName>
        <ecNumber evidence="3">2.7.13.3</ecNumber>
    </recommendedName>
</protein>
<dbReference type="InterPro" id="IPR036890">
    <property type="entry name" value="HATPase_C_sf"/>
</dbReference>
<feature type="domain" description="Histidine kinase" evidence="18">
    <location>
        <begin position="1047"/>
        <end position="1282"/>
    </location>
</feature>
<dbReference type="SMART" id="SM00448">
    <property type="entry name" value="REC"/>
    <property type="match status" value="2"/>
</dbReference>
<dbReference type="SMART" id="SM00387">
    <property type="entry name" value="HATPase_c"/>
    <property type="match status" value="1"/>
</dbReference>
<dbReference type="Gene3D" id="3.30.450.40">
    <property type="match status" value="1"/>
</dbReference>
<comment type="subcellular location">
    <subcellularLocation>
        <location evidence="2">Membrane</location>
    </subcellularLocation>
</comment>
<dbReference type="SMART" id="SM00091">
    <property type="entry name" value="PAS"/>
    <property type="match status" value="2"/>
</dbReference>
<evidence type="ECO:0000256" key="7">
    <source>
        <dbReference type="ARBA" id="ARBA00022741"/>
    </source>
</evidence>
<dbReference type="Pfam" id="PF02518">
    <property type="entry name" value="HATPase_c"/>
    <property type="match status" value="1"/>
</dbReference>
<organism evidence="23 24">
    <name type="scientific">Thiocapsa roseopersicina</name>
    <dbReference type="NCBI Taxonomy" id="1058"/>
    <lineage>
        <taxon>Bacteria</taxon>
        <taxon>Pseudomonadati</taxon>
        <taxon>Pseudomonadota</taxon>
        <taxon>Gammaproteobacteria</taxon>
        <taxon>Chromatiales</taxon>
        <taxon>Chromatiaceae</taxon>
        <taxon>Thiocapsa</taxon>
    </lineage>
</organism>